<accession>A0A4P7N529</accession>
<dbReference type="AlphaFoldDB" id="A0A4P7N529"/>
<name>A0A4P7N529_PYROR</name>
<evidence type="ECO:0000313" key="2">
    <source>
        <dbReference type="Proteomes" id="UP000294847"/>
    </source>
</evidence>
<dbReference type="EMBL" id="CP034205">
    <property type="protein sequence ID" value="QBZ57503.1"/>
    <property type="molecule type" value="Genomic_DNA"/>
</dbReference>
<gene>
    <name evidence="1" type="ORF">PoMZ_02429</name>
</gene>
<organism evidence="1 2">
    <name type="scientific">Pyricularia oryzae</name>
    <name type="common">Rice blast fungus</name>
    <name type="synonym">Magnaporthe oryzae</name>
    <dbReference type="NCBI Taxonomy" id="318829"/>
    <lineage>
        <taxon>Eukaryota</taxon>
        <taxon>Fungi</taxon>
        <taxon>Dikarya</taxon>
        <taxon>Ascomycota</taxon>
        <taxon>Pezizomycotina</taxon>
        <taxon>Sordariomycetes</taxon>
        <taxon>Sordariomycetidae</taxon>
        <taxon>Magnaporthales</taxon>
        <taxon>Pyriculariaceae</taxon>
        <taxon>Pyricularia</taxon>
    </lineage>
</organism>
<sequence>MKFTTALSAVAIFILPRLADAGAISNFFFPKDCVVRLGTPSSGIADSVTKCIKRGSSGVLRTDDGDVVNFVTDDKCNPSVAPGSTLPPTKVLDVARMCNAK</sequence>
<protein>
    <submittedName>
        <fullName evidence="1">Uncharacterized protein</fullName>
    </submittedName>
</protein>
<proteinExistence type="predicted"/>
<evidence type="ECO:0000313" key="1">
    <source>
        <dbReference type="EMBL" id="QBZ57503.1"/>
    </source>
</evidence>
<reference evidence="1 2" key="1">
    <citation type="journal article" date="2019" name="Mol. Biol. Evol.">
        <title>Blast fungal genomes show frequent chromosomal changes, gene gains and losses, and effector gene turnover.</title>
        <authorList>
            <person name="Gomez Luciano L.B."/>
            <person name="Jason Tsai I."/>
            <person name="Chuma I."/>
            <person name="Tosa Y."/>
            <person name="Chen Y.H."/>
            <person name="Li J.Y."/>
            <person name="Li M.Y."/>
            <person name="Jade Lu M.Y."/>
            <person name="Nakayashiki H."/>
            <person name="Li W.H."/>
        </authorList>
    </citation>
    <scope>NUCLEOTIDE SEQUENCE [LARGE SCALE GENOMIC DNA]</scope>
    <source>
        <strain evidence="1">MZ5-1-6</strain>
    </source>
</reference>
<dbReference type="Proteomes" id="UP000294847">
    <property type="component" value="Chromosome 2"/>
</dbReference>